<dbReference type="OrthoDB" id="211384at2"/>
<gene>
    <name evidence="4" type="ORF">CA85_42860</name>
</gene>
<organism evidence="4 5">
    <name type="scientific">Allorhodopirellula solitaria</name>
    <dbReference type="NCBI Taxonomy" id="2527987"/>
    <lineage>
        <taxon>Bacteria</taxon>
        <taxon>Pseudomonadati</taxon>
        <taxon>Planctomycetota</taxon>
        <taxon>Planctomycetia</taxon>
        <taxon>Pirellulales</taxon>
        <taxon>Pirellulaceae</taxon>
        <taxon>Allorhodopirellula</taxon>
    </lineage>
</organism>
<dbReference type="RefSeq" id="WP_146393143.1">
    <property type="nucleotide sequence ID" value="NZ_SJPK01000014.1"/>
</dbReference>
<accession>A0A5C5X297</accession>
<dbReference type="Pfam" id="PF06439">
    <property type="entry name" value="3keto-disac_hyd"/>
    <property type="match status" value="2"/>
</dbReference>
<evidence type="ECO:0000256" key="2">
    <source>
        <dbReference type="SAM" id="SignalP"/>
    </source>
</evidence>
<keyword evidence="2" id="KW-0732">Signal</keyword>
<dbReference type="EMBL" id="SJPK01000014">
    <property type="protein sequence ID" value="TWT56285.1"/>
    <property type="molecule type" value="Genomic_DNA"/>
</dbReference>
<reference evidence="4 5" key="1">
    <citation type="submission" date="2019-02" db="EMBL/GenBank/DDBJ databases">
        <title>Deep-cultivation of Planctomycetes and their phenomic and genomic characterization uncovers novel biology.</title>
        <authorList>
            <person name="Wiegand S."/>
            <person name="Jogler M."/>
            <person name="Boedeker C."/>
            <person name="Pinto D."/>
            <person name="Vollmers J."/>
            <person name="Rivas-Marin E."/>
            <person name="Kohn T."/>
            <person name="Peeters S.H."/>
            <person name="Heuer A."/>
            <person name="Rast P."/>
            <person name="Oberbeckmann S."/>
            <person name="Bunk B."/>
            <person name="Jeske O."/>
            <person name="Meyerdierks A."/>
            <person name="Storesund J.E."/>
            <person name="Kallscheuer N."/>
            <person name="Luecker S."/>
            <person name="Lage O.M."/>
            <person name="Pohl T."/>
            <person name="Merkel B.J."/>
            <person name="Hornburger P."/>
            <person name="Mueller R.-W."/>
            <person name="Bruemmer F."/>
            <person name="Labrenz M."/>
            <person name="Spormann A.M."/>
            <person name="Op Den Camp H."/>
            <person name="Overmann J."/>
            <person name="Amann R."/>
            <person name="Jetten M.S.M."/>
            <person name="Mascher T."/>
            <person name="Medema M.H."/>
            <person name="Devos D.P."/>
            <person name="Kaster A.-K."/>
            <person name="Ovreas L."/>
            <person name="Rohde M."/>
            <person name="Galperin M.Y."/>
            <person name="Jogler C."/>
        </authorList>
    </citation>
    <scope>NUCLEOTIDE SEQUENCE [LARGE SCALE GENOMIC DNA]</scope>
    <source>
        <strain evidence="4 5">CA85</strain>
    </source>
</reference>
<feature type="domain" description="3-keto-alpha-glucoside-1,2-lyase/3-keto-2-hydroxy-glucal hydratase" evidence="3">
    <location>
        <begin position="255"/>
        <end position="433"/>
    </location>
</feature>
<protein>
    <recommendedName>
        <fullName evidence="3">3-keto-alpha-glucoside-1,2-lyase/3-keto-2-hydroxy-glucal hydratase domain-containing protein</fullName>
    </recommendedName>
</protein>
<feature type="chain" id="PRO_5023145167" description="3-keto-alpha-glucoside-1,2-lyase/3-keto-2-hydroxy-glucal hydratase domain-containing protein" evidence="2">
    <location>
        <begin position="30"/>
        <end position="437"/>
    </location>
</feature>
<feature type="region of interest" description="Disordered" evidence="1">
    <location>
        <begin position="32"/>
        <end position="54"/>
    </location>
</feature>
<evidence type="ECO:0000256" key="1">
    <source>
        <dbReference type="SAM" id="MobiDB-lite"/>
    </source>
</evidence>
<evidence type="ECO:0000259" key="3">
    <source>
        <dbReference type="Pfam" id="PF06439"/>
    </source>
</evidence>
<feature type="domain" description="3-keto-alpha-glucoside-1,2-lyase/3-keto-2-hydroxy-glucal hydratase" evidence="3">
    <location>
        <begin position="86"/>
        <end position="249"/>
    </location>
</feature>
<proteinExistence type="predicted"/>
<evidence type="ECO:0000313" key="4">
    <source>
        <dbReference type="EMBL" id="TWT56285.1"/>
    </source>
</evidence>
<feature type="signal peptide" evidence="2">
    <location>
        <begin position="1"/>
        <end position="29"/>
    </location>
</feature>
<sequence precursor="true">MNITIPASSLARLSAAALLLLLVGCSRQADPEPPASDQAIASEDAPEQAAAPQADDAAFTFEAEVYEASAEELLAARLPIEETTEGWIRLFDGHTMFGWMITGQANWRVEDGTLTADRGEACLLSTSTRWADFELEVEFQADAETNSGVFLRSVIDPKDAQTDCFEINIAPADNPFPTGSIVGREKCDVFAGDASQWHTMNLVCNGESLTVKIDDQVTCESDDAGSPRNGHIGLQFREGAIRFRNVRLRPLNLESLVDANLSKWKQYEEMPGDFTVNDDQAIVVDGGKQQLESTESYGDFTLLTDYKMDDPESNSGIFFRAIPGDEMMGYECQVNNAMVDGNPLQPADCGPGGIFRRQDARIVAGEPGRWNSILLAADGPHFATWVNGVQVTDVTDDRPADENPRRGTRVEPGTLILQGHDETTQATYRKIEIQPAP</sequence>
<dbReference type="GO" id="GO:0016787">
    <property type="term" value="F:hydrolase activity"/>
    <property type="evidence" value="ECO:0007669"/>
    <property type="project" value="InterPro"/>
</dbReference>
<keyword evidence="5" id="KW-1185">Reference proteome</keyword>
<dbReference type="Proteomes" id="UP000318053">
    <property type="component" value="Unassembled WGS sequence"/>
</dbReference>
<evidence type="ECO:0000313" key="5">
    <source>
        <dbReference type="Proteomes" id="UP000318053"/>
    </source>
</evidence>
<dbReference type="InterPro" id="IPR010496">
    <property type="entry name" value="AL/BT2_dom"/>
</dbReference>
<comment type="caution">
    <text evidence="4">The sequence shown here is derived from an EMBL/GenBank/DDBJ whole genome shotgun (WGS) entry which is preliminary data.</text>
</comment>
<dbReference type="AlphaFoldDB" id="A0A5C5X297"/>
<dbReference type="Gene3D" id="2.60.120.560">
    <property type="entry name" value="Exo-inulinase, domain 1"/>
    <property type="match status" value="2"/>
</dbReference>
<name>A0A5C5X297_9BACT</name>